<dbReference type="GO" id="GO:0005634">
    <property type="term" value="C:nucleus"/>
    <property type="evidence" value="ECO:0007669"/>
    <property type="project" value="TreeGrafter"/>
</dbReference>
<comment type="caution">
    <text evidence="7">The sequence shown here is derived from an EMBL/GenBank/DDBJ whole genome shotgun (WGS) entry which is preliminary data.</text>
</comment>
<dbReference type="PANTHER" id="PTHR22748:SF19">
    <property type="entry name" value="ENDONUCLEASE_EXONUCLEASE_PHOSPHATASE DOMAIN-CONTAINING PROTEIN"/>
    <property type="match status" value="1"/>
</dbReference>
<dbReference type="Pfam" id="PF03372">
    <property type="entry name" value="Exo_endo_phos"/>
    <property type="match status" value="1"/>
</dbReference>
<dbReference type="GO" id="GO:0046872">
    <property type="term" value="F:metal ion binding"/>
    <property type="evidence" value="ECO:0007669"/>
    <property type="project" value="UniProtKB-KW"/>
</dbReference>
<organism evidence="7 8">
    <name type="scientific">Panicum virgatum</name>
    <name type="common">Blackwell switchgrass</name>
    <dbReference type="NCBI Taxonomy" id="38727"/>
    <lineage>
        <taxon>Eukaryota</taxon>
        <taxon>Viridiplantae</taxon>
        <taxon>Streptophyta</taxon>
        <taxon>Embryophyta</taxon>
        <taxon>Tracheophyta</taxon>
        <taxon>Spermatophyta</taxon>
        <taxon>Magnoliopsida</taxon>
        <taxon>Liliopsida</taxon>
        <taxon>Poales</taxon>
        <taxon>Poaceae</taxon>
        <taxon>PACMAD clade</taxon>
        <taxon>Panicoideae</taxon>
        <taxon>Panicodae</taxon>
        <taxon>Paniceae</taxon>
        <taxon>Panicinae</taxon>
        <taxon>Panicum</taxon>
        <taxon>Panicum sect. Hiantes</taxon>
    </lineage>
</organism>
<dbReference type="AlphaFoldDB" id="A0A8T0W9J1"/>
<keyword evidence="8" id="KW-1185">Reference proteome</keyword>
<dbReference type="PANTHER" id="PTHR22748">
    <property type="entry name" value="AP ENDONUCLEASE"/>
    <property type="match status" value="1"/>
</dbReference>
<proteinExistence type="inferred from homology"/>
<evidence type="ECO:0000313" key="7">
    <source>
        <dbReference type="EMBL" id="KAG2643848.1"/>
    </source>
</evidence>
<dbReference type="GO" id="GO:0003906">
    <property type="term" value="F:DNA-(apurinic or apyrimidinic site) endonuclease activity"/>
    <property type="evidence" value="ECO:0007669"/>
    <property type="project" value="TreeGrafter"/>
</dbReference>
<evidence type="ECO:0000313" key="8">
    <source>
        <dbReference type="Proteomes" id="UP000823388"/>
    </source>
</evidence>
<comment type="similarity">
    <text evidence="2">Belongs to the DNA repair enzymes AP/ExoA family.</text>
</comment>
<dbReference type="InterPro" id="IPR005135">
    <property type="entry name" value="Endo/exonuclease/phosphatase"/>
</dbReference>
<dbReference type="InterPro" id="IPR004808">
    <property type="entry name" value="AP_endonuc_1"/>
</dbReference>
<protein>
    <recommendedName>
        <fullName evidence="6">Endonuclease/exonuclease/phosphatase domain-containing protein</fullName>
    </recommendedName>
</protein>
<dbReference type="EMBL" id="CM029039">
    <property type="protein sequence ID" value="KAG2643848.1"/>
    <property type="molecule type" value="Genomic_DNA"/>
</dbReference>
<evidence type="ECO:0000256" key="5">
    <source>
        <dbReference type="ARBA" id="ARBA00022842"/>
    </source>
</evidence>
<reference evidence="7" key="1">
    <citation type="submission" date="2020-05" db="EMBL/GenBank/DDBJ databases">
        <title>WGS assembly of Panicum virgatum.</title>
        <authorList>
            <person name="Lovell J.T."/>
            <person name="Jenkins J."/>
            <person name="Shu S."/>
            <person name="Juenger T.E."/>
            <person name="Schmutz J."/>
        </authorList>
    </citation>
    <scope>NUCLEOTIDE SEQUENCE</scope>
    <source>
        <strain evidence="7">AP13</strain>
    </source>
</reference>
<dbReference type="GO" id="GO:0006284">
    <property type="term" value="P:base-excision repair"/>
    <property type="evidence" value="ECO:0007669"/>
    <property type="project" value="TreeGrafter"/>
</dbReference>
<dbReference type="Proteomes" id="UP000823388">
    <property type="component" value="Chromosome 2K"/>
</dbReference>
<keyword evidence="4" id="KW-0378">Hydrolase</keyword>
<keyword evidence="3" id="KW-0479">Metal-binding</keyword>
<keyword evidence="5" id="KW-0460">Magnesium</keyword>
<sequence>MKILMWNMRGLGKPARRRQVREHIFQEKIYVVGLQETVKGVFSDQDLQDLAGGLQFTWVWLPARGHSGGILLGARVDTLEVEAHDIREFSIQMDLRNRLTNFRWSVVVVYGPAQHDLSRNFLAELDEICNKRNLPMIMGGDFNLIRKESEKLINTITC</sequence>
<accession>A0A8T0W9J1</accession>
<evidence type="ECO:0000256" key="2">
    <source>
        <dbReference type="ARBA" id="ARBA00007092"/>
    </source>
</evidence>
<gene>
    <name evidence="7" type="ORF">PVAP13_2KG351400</name>
</gene>
<dbReference type="InterPro" id="IPR036691">
    <property type="entry name" value="Endo/exonu/phosph_ase_sf"/>
</dbReference>
<evidence type="ECO:0000256" key="1">
    <source>
        <dbReference type="ARBA" id="ARBA00001946"/>
    </source>
</evidence>
<dbReference type="GO" id="GO:0008311">
    <property type="term" value="F:double-stranded DNA 3'-5' DNA exonuclease activity"/>
    <property type="evidence" value="ECO:0007669"/>
    <property type="project" value="TreeGrafter"/>
</dbReference>
<feature type="domain" description="Endonuclease/exonuclease/phosphatase" evidence="6">
    <location>
        <begin position="6"/>
        <end position="144"/>
    </location>
</feature>
<comment type="cofactor">
    <cofactor evidence="1">
        <name>Mg(2+)</name>
        <dbReference type="ChEBI" id="CHEBI:18420"/>
    </cofactor>
</comment>
<dbReference type="Gene3D" id="3.60.10.10">
    <property type="entry name" value="Endonuclease/exonuclease/phosphatase"/>
    <property type="match status" value="1"/>
</dbReference>
<dbReference type="GO" id="GO:0008081">
    <property type="term" value="F:phosphoric diester hydrolase activity"/>
    <property type="evidence" value="ECO:0007669"/>
    <property type="project" value="TreeGrafter"/>
</dbReference>
<evidence type="ECO:0000259" key="6">
    <source>
        <dbReference type="Pfam" id="PF03372"/>
    </source>
</evidence>
<evidence type="ECO:0000256" key="4">
    <source>
        <dbReference type="ARBA" id="ARBA00022801"/>
    </source>
</evidence>
<dbReference type="SUPFAM" id="SSF56219">
    <property type="entry name" value="DNase I-like"/>
    <property type="match status" value="1"/>
</dbReference>
<name>A0A8T0W9J1_PANVG</name>
<evidence type="ECO:0000256" key="3">
    <source>
        <dbReference type="ARBA" id="ARBA00022723"/>
    </source>
</evidence>